<reference evidence="1" key="1">
    <citation type="submission" date="2014-11" db="EMBL/GenBank/DDBJ databases">
        <authorList>
            <person name="Amaro Gonzalez C."/>
        </authorList>
    </citation>
    <scope>NUCLEOTIDE SEQUENCE</scope>
</reference>
<proteinExistence type="predicted"/>
<protein>
    <submittedName>
        <fullName evidence="1">Uncharacterized protein</fullName>
    </submittedName>
</protein>
<dbReference type="EMBL" id="GBXM01066267">
    <property type="protein sequence ID" value="JAH42310.1"/>
    <property type="molecule type" value="Transcribed_RNA"/>
</dbReference>
<accession>A0A0E9SNT1</accession>
<evidence type="ECO:0000313" key="1">
    <source>
        <dbReference type="EMBL" id="JAH42310.1"/>
    </source>
</evidence>
<reference evidence="1" key="2">
    <citation type="journal article" date="2015" name="Fish Shellfish Immunol.">
        <title>Early steps in the European eel (Anguilla anguilla)-Vibrio vulnificus interaction in the gills: Role of the RtxA13 toxin.</title>
        <authorList>
            <person name="Callol A."/>
            <person name="Pajuelo D."/>
            <person name="Ebbesson L."/>
            <person name="Teles M."/>
            <person name="MacKenzie S."/>
            <person name="Amaro C."/>
        </authorList>
    </citation>
    <scope>NUCLEOTIDE SEQUENCE</scope>
</reference>
<dbReference type="AlphaFoldDB" id="A0A0E9SNT1"/>
<sequence>MQFEREREMCHWNSELCPICLYEYTPVGEFGNHISKLQA</sequence>
<organism evidence="1">
    <name type="scientific">Anguilla anguilla</name>
    <name type="common">European freshwater eel</name>
    <name type="synonym">Muraena anguilla</name>
    <dbReference type="NCBI Taxonomy" id="7936"/>
    <lineage>
        <taxon>Eukaryota</taxon>
        <taxon>Metazoa</taxon>
        <taxon>Chordata</taxon>
        <taxon>Craniata</taxon>
        <taxon>Vertebrata</taxon>
        <taxon>Euteleostomi</taxon>
        <taxon>Actinopterygii</taxon>
        <taxon>Neopterygii</taxon>
        <taxon>Teleostei</taxon>
        <taxon>Anguilliformes</taxon>
        <taxon>Anguillidae</taxon>
        <taxon>Anguilla</taxon>
    </lineage>
</organism>
<name>A0A0E9SNT1_ANGAN</name>